<reference evidence="1" key="2">
    <citation type="submission" date="2020-09" db="EMBL/GenBank/DDBJ databases">
        <authorList>
            <person name="Sun Q."/>
            <person name="Zhou Y."/>
        </authorList>
    </citation>
    <scope>NUCLEOTIDE SEQUENCE</scope>
    <source>
        <strain evidence="1">CGMCC 1.15519</strain>
    </source>
</reference>
<protein>
    <recommendedName>
        <fullName evidence="3">DUF2867 domain-containing protein</fullName>
    </recommendedName>
</protein>
<evidence type="ECO:0000313" key="1">
    <source>
        <dbReference type="EMBL" id="GGE07415.1"/>
    </source>
</evidence>
<dbReference type="EMBL" id="BMJM01000003">
    <property type="protein sequence ID" value="GGE07415.1"/>
    <property type="molecule type" value="Genomic_DNA"/>
</dbReference>
<dbReference type="InterPro" id="IPR021295">
    <property type="entry name" value="DUF2867"/>
</dbReference>
<keyword evidence="2" id="KW-1185">Reference proteome</keyword>
<gene>
    <name evidence="1" type="ORF">GCM10011529_12290</name>
</gene>
<dbReference type="Pfam" id="PF11066">
    <property type="entry name" value="DUF2867"/>
    <property type="match status" value="1"/>
</dbReference>
<sequence>MAPGYAGADLVDAYAIALPADATRDIEALARAILTHPPAWVGTLMLLRDAIMGRLGIKTAGQLRTRGDRRDRIDFFPVVSRSDREILVGEDDRHLDFRASVLVFADGGQDIVSMTTVVHCHNRLGRFYLMVIGPFHVVIVRTFIRNAARRGWPKV</sequence>
<name>A0A916ZP73_9SPHN</name>
<reference evidence="1" key="1">
    <citation type="journal article" date="2014" name="Int. J. Syst. Evol. Microbiol.">
        <title>Complete genome sequence of Corynebacterium casei LMG S-19264T (=DSM 44701T), isolated from a smear-ripened cheese.</title>
        <authorList>
            <consortium name="US DOE Joint Genome Institute (JGI-PGF)"/>
            <person name="Walter F."/>
            <person name="Albersmeier A."/>
            <person name="Kalinowski J."/>
            <person name="Ruckert C."/>
        </authorList>
    </citation>
    <scope>NUCLEOTIDE SEQUENCE</scope>
    <source>
        <strain evidence="1">CGMCC 1.15519</strain>
    </source>
</reference>
<comment type="caution">
    <text evidence="1">The sequence shown here is derived from an EMBL/GenBank/DDBJ whole genome shotgun (WGS) entry which is preliminary data.</text>
</comment>
<evidence type="ECO:0008006" key="3">
    <source>
        <dbReference type="Google" id="ProtNLM"/>
    </source>
</evidence>
<dbReference type="AlphaFoldDB" id="A0A916ZP73"/>
<organism evidence="1 2">
    <name type="scientific">Sandarakinorhabdus glacialis</name>
    <dbReference type="NCBI Taxonomy" id="1614636"/>
    <lineage>
        <taxon>Bacteria</taxon>
        <taxon>Pseudomonadati</taxon>
        <taxon>Pseudomonadota</taxon>
        <taxon>Alphaproteobacteria</taxon>
        <taxon>Sphingomonadales</taxon>
        <taxon>Sphingosinicellaceae</taxon>
        <taxon>Sandarakinorhabdus</taxon>
    </lineage>
</organism>
<accession>A0A916ZP73</accession>
<evidence type="ECO:0000313" key="2">
    <source>
        <dbReference type="Proteomes" id="UP000635071"/>
    </source>
</evidence>
<dbReference type="Proteomes" id="UP000635071">
    <property type="component" value="Unassembled WGS sequence"/>
</dbReference>
<proteinExistence type="predicted"/>